<sequence length="146" mass="16251">MFRTARQPTPPSTVVRPRRRATPPRYLDDFYIDYTVQRQPICSDDVQQICGTTGLELGERPTSLVPDTGSRPELARDVSTGSIDRISLREIYQDLPQPQSQTPQVSNAEQSILNTSPDTAAIGGRSELPRDQDDLPQLIRALPVHA</sequence>
<dbReference type="EMBL" id="QNUK01000022">
    <property type="protein sequence ID" value="KAF5907374.1"/>
    <property type="molecule type" value="Genomic_DNA"/>
</dbReference>
<feature type="region of interest" description="Disordered" evidence="1">
    <location>
        <begin position="95"/>
        <end position="136"/>
    </location>
</feature>
<dbReference type="AlphaFoldDB" id="A0A8J4UNT7"/>
<evidence type="ECO:0000313" key="2">
    <source>
        <dbReference type="EMBL" id="KAF5907374.1"/>
    </source>
</evidence>
<reference evidence="2" key="1">
    <citation type="submission" date="2020-07" db="EMBL/GenBank/DDBJ databases">
        <title>Clarias magur genome sequencing, assembly and annotation.</title>
        <authorList>
            <person name="Kushwaha B."/>
            <person name="Kumar R."/>
            <person name="Das P."/>
            <person name="Joshi C.G."/>
            <person name="Kumar D."/>
            <person name="Nagpure N.S."/>
            <person name="Pandey M."/>
            <person name="Agarwal S."/>
            <person name="Srivastava S."/>
            <person name="Singh M."/>
            <person name="Sahoo L."/>
            <person name="Jayasankar P."/>
            <person name="Meher P.K."/>
            <person name="Koringa P.G."/>
            <person name="Iquebal M.A."/>
            <person name="Das S.P."/>
            <person name="Bit A."/>
            <person name="Patnaik S."/>
            <person name="Patel N."/>
            <person name="Shah T.M."/>
            <person name="Hinsu A."/>
            <person name="Jena J.K."/>
        </authorList>
    </citation>
    <scope>NUCLEOTIDE SEQUENCE</scope>
    <source>
        <strain evidence="2">CIFAMagur01</strain>
        <tissue evidence="2">Testis</tissue>
    </source>
</reference>
<comment type="caution">
    <text evidence="2">The sequence shown here is derived from an EMBL/GenBank/DDBJ whole genome shotgun (WGS) entry which is preliminary data.</text>
</comment>
<evidence type="ECO:0000313" key="3">
    <source>
        <dbReference type="Proteomes" id="UP000727407"/>
    </source>
</evidence>
<keyword evidence="3" id="KW-1185">Reference proteome</keyword>
<organism evidence="2 3">
    <name type="scientific">Clarias magur</name>
    <name type="common">Asian catfish</name>
    <name type="synonym">Macropteronotus magur</name>
    <dbReference type="NCBI Taxonomy" id="1594786"/>
    <lineage>
        <taxon>Eukaryota</taxon>
        <taxon>Metazoa</taxon>
        <taxon>Chordata</taxon>
        <taxon>Craniata</taxon>
        <taxon>Vertebrata</taxon>
        <taxon>Euteleostomi</taxon>
        <taxon>Actinopterygii</taxon>
        <taxon>Neopterygii</taxon>
        <taxon>Teleostei</taxon>
        <taxon>Ostariophysi</taxon>
        <taxon>Siluriformes</taxon>
        <taxon>Clariidae</taxon>
        <taxon>Clarias</taxon>
    </lineage>
</organism>
<name>A0A8J4UNT7_CLAMG</name>
<feature type="compositionally biased region" description="Polar residues" evidence="1">
    <location>
        <begin position="96"/>
        <end position="118"/>
    </location>
</feature>
<protein>
    <submittedName>
        <fullName evidence="2">Uncharacterized protein</fullName>
    </submittedName>
</protein>
<proteinExistence type="predicted"/>
<evidence type="ECO:0000256" key="1">
    <source>
        <dbReference type="SAM" id="MobiDB-lite"/>
    </source>
</evidence>
<feature type="region of interest" description="Disordered" evidence="1">
    <location>
        <begin position="53"/>
        <end position="75"/>
    </location>
</feature>
<feature type="region of interest" description="Disordered" evidence="1">
    <location>
        <begin position="1"/>
        <end position="21"/>
    </location>
</feature>
<dbReference type="Proteomes" id="UP000727407">
    <property type="component" value="Unassembled WGS sequence"/>
</dbReference>
<accession>A0A8J4UNT7</accession>
<gene>
    <name evidence="2" type="ORF">DAT39_002865</name>
</gene>